<organism evidence="1 2">
    <name type="scientific">Fulvivirga sediminis</name>
    <dbReference type="NCBI Taxonomy" id="2803949"/>
    <lineage>
        <taxon>Bacteria</taxon>
        <taxon>Pseudomonadati</taxon>
        <taxon>Bacteroidota</taxon>
        <taxon>Cytophagia</taxon>
        <taxon>Cytophagales</taxon>
        <taxon>Fulvivirgaceae</taxon>
        <taxon>Fulvivirga</taxon>
    </lineage>
</organism>
<evidence type="ECO:0000313" key="1">
    <source>
        <dbReference type="EMBL" id="MBL3659054.1"/>
    </source>
</evidence>
<protein>
    <submittedName>
        <fullName evidence="1">Uncharacterized protein</fullName>
    </submittedName>
</protein>
<dbReference type="Proteomes" id="UP000659388">
    <property type="component" value="Unassembled WGS sequence"/>
</dbReference>
<dbReference type="EMBL" id="JAESIY010000026">
    <property type="protein sequence ID" value="MBL3659054.1"/>
    <property type="molecule type" value="Genomic_DNA"/>
</dbReference>
<dbReference type="AlphaFoldDB" id="A0A937FD67"/>
<evidence type="ECO:0000313" key="2">
    <source>
        <dbReference type="Proteomes" id="UP000659388"/>
    </source>
</evidence>
<name>A0A937FD67_9BACT</name>
<accession>A0A937FD67</accession>
<comment type="caution">
    <text evidence="1">The sequence shown here is derived from an EMBL/GenBank/DDBJ whole genome shotgun (WGS) entry which is preliminary data.</text>
</comment>
<gene>
    <name evidence="1" type="ORF">JL102_23110</name>
</gene>
<reference evidence="1" key="1">
    <citation type="submission" date="2021-01" db="EMBL/GenBank/DDBJ databases">
        <title>Fulvivirga kasyanovii gen. nov., sp nov., a novel member of the phylum Bacteroidetes isolated from seawater in a mussel farm.</title>
        <authorList>
            <person name="Zhao L.-H."/>
            <person name="Wang Z.-J."/>
        </authorList>
    </citation>
    <scope>NUCLEOTIDE SEQUENCE</scope>
    <source>
        <strain evidence="1">2943</strain>
    </source>
</reference>
<sequence length="153" mass="17865">MDSRQLYKAAEHIRTTLTWEKNWIHFGTANDVKYDLINELIENFLQSEYINFVHERTNSGAVEATKILSAIKDLLGKNNFELWNDSMDRAIQFNRIGVLLKGKKKGPITFSMKWRISAIRYFSAFWKAQQICDLVGLSNKIWLSKSQIWLSCT</sequence>
<keyword evidence="2" id="KW-1185">Reference proteome</keyword>
<proteinExistence type="predicted"/>
<dbReference type="RefSeq" id="WP_202246848.1">
    <property type="nucleotide sequence ID" value="NZ_JAESIY010000026.1"/>
</dbReference>